<proteinExistence type="inferred from homology"/>
<evidence type="ECO:0000259" key="3">
    <source>
        <dbReference type="Pfam" id="PF02719"/>
    </source>
</evidence>
<comment type="similarity">
    <text evidence="1">Belongs to the polysaccharide synthase family.</text>
</comment>
<feature type="transmembrane region" description="Helical" evidence="2">
    <location>
        <begin position="130"/>
        <end position="148"/>
    </location>
</feature>
<feature type="transmembrane region" description="Helical" evidence="2">
    <location>
        <begin position="30"/>
        <end position="50"/>
    </location>
</feature>
<dbReference type="SUPFAM" id="SSF53335">
    <property type="entry name" value="S-adenosyl-L-methionine-dependent methyltransferases"/>
    <property type="match status" value="1"/>
</dbReference>
<dbReference type="EMBL" id="WTYA01000002">
    <property type="protein sequence ID" value="MXP27971.1"/>
    <property type="molecule type" value="Genomic_DNA"/>
</dbReference>
<keyword evidence="2" id="KW-1133">Transmembrane helix</keyword>
<organism evidence="4 5">
    <name type="scientific">Qipengyuania algicida</name>
    <dbReference type="NCBI Taxonomy" id="1836209"/>
    <lineage>
        <taxon>Bacteria</taxon>
        <taxon>Pseudomonadati</taxon>
        <taxon>Pseudomonadota</taxon>
        <taxon>Alphaproteobacteria</taxon>
        <taxon>Sphingomonadales</taxon>
        <taxon>Erythrobacteraceae</taxon>
        <taxon>Qipengyuania</taxon>
    </lineage>
</organism>
<keyword evidence="5" id="KW-1185">Reference proteome</keyword>
<dbReference type="InterPro" id="IPR036291">
    <property type="entry name" value="NAD(P)-bd_dom_sf"/>
</dbReference>
<evidence type="ECO:0000256" key="1">
    <source>
        <dbReference type="ARBA" id="ARBA00007430"/>
    </source>
</evidence>
<evidence type="ECO:0000313" key="5">
    <source>
        <dbReference type="Proteomes" id="UP000439780"/>
    </source>
</evidence>
<dbReference type="InterPro" id="IPR029063">
    <property type="entry name" value="SAM-dependent_MTases_sf"/>
</dbReference>
<reference evidence="4 5" key="1">
    <citation type="submission" date="2019-12" db="EMBL/GenBank/DDBJ databases">
        <title>Genomic-based taxomic classification of the family Erythrobacteraceae.</title>
        <authorList>
            <person name="Xu L."/>
        </authorList>
    </citation>
    <scope>NUCLEOTIDE SEQUENCE [LARGE SCALE GENOMIC DNA]</scope>
    <source>
        <strain evidence="4 5">KEMB 9005-328</strain>
    </source>
</reference>
<keyword evidence="2" id="KW-0472">Membrane</keyword>
<dbReference type="InterPro" id="IPR003869">
    <property type="entry name" value="Polysac_CapD-like"/>
</dbReference>
<dbReference type="OrthoDB" id="9801785at2"/>
<comment type="caution">
    <text evidence="4">The sequence shown here is derived from an EMBL/GenBank/DDBJ whole genome shotgun (WGS) entry which is preliminary data.</text>
</comment>
<dbReference type="Pfam" id="PF02719">
    <property type="entry name" value="Polysacc_synt_2"/>
    <property type="match status" value="1"/>
</dbReference>
<feature type="domain" description="Polysaccharide biosynthesis protein CapD-like" evidence="3">
    <location>
        <begin position="296"/>
        <end position="579"/>
    </location>
</feature>
<accession>A0A845AG77</accession>
<sequence>MFSRILLLVQDQARRIIHDSLGLPRSAKRIIVILIDACLALAAVWLAFYLRLGAWNYLYGSQWIAALLSLSALPIFWLFGLYRALFRHIGLEALVGIARACFVYAMFYSAVFLLLGVHGVPRTVGLIQPLLYFLALSISRIALGSVLGNMQVRSNRTRVLIYGAGASGRQLASAVIGSREMDLQGFVDDDRLLQRSVLNGKHIYSPSLLPKIVEKRGISDILLAMPSASRKRRGEILDQLRKLNVNVRTVPGLMDLANGRVEVNALRPLDIEDLLGRDPVEPDEALFARHIRDKVVMVTGAGGSIGSELCRQILRTGPRTLILFEQNEYSLYAIDRELKAIETCLRTTLVPLLGSVRDASRLATILDAWRPDTLYHAAAYKHVPLVEENIAEGVWNNVFGTYRTALAACSAGVENFVLISTDKAVRPTNVMGATKRLAELSLQALAEESNETRFSMVRFGNVLGSSGSVVPLFRSQISRGGPLTITHPEVTRYFMTIPEAAQLVIQAGAMAEGGEVFLLDMGEPVRVADLAYKMIELSGSTVKDDNNPDGDIEVTIVGLRPGEKLHEELLIGDDPIETRHPLILKSREAHMSMSEFSAVMLGLEGALERFDTHAIHELLKRAVPEFRSSGVIDLVHMVTQPRSEGRAVRQTAQPERYEVE</sequence>
<dbReference type="InterPro" id="IPR051203">
    <property type="entry name" value="Polysaccharide_Synthase-Rel"/>
</dbReference>
<dbReference type="CDD" id="cd05237">
    <property type="entry name" value="UDP_invert_4-6DH_SDR_e"/>
    <property type="match status" value="1"/>
</dbReference>
<gene>
    <name evidence="4" type="ORF">GRI58_03930</name>
</gene>
<dbReference type="PANTHER" id="PTHR43318">
    <property type="entry name" value="UDP-N-ACETYLGLUCOSAMINE 4,6-DEHYDRATASE"/>
    <property type="match status" value="1"/>
</dbReference>
<dbReference type="Proteomes" id="UP000439780">
    <property type="component" value="Unassembled WGS sequence"/>
</dbReference>
<name>A0A845AG77_9SPHN</name>
<protein>
    <submittedName>
        <fullName evidence="4">NAD-dependent epimerase/dehydratase family protein</fullName>
    </submittedName>
</protein>
<dbReference type="PANTHER" id="PTHR43318:SF1">
    <property type="entry name" value="POLYSACCHARIDE BIOSYNTHESIS PROTEIN EPSC-RELATED"/>
    <property type="match status" value="1"/>
</dbReference>
<dbReference type="Gene3D" id="3.40.50.720">
    <property type="entry name" value="NAD(P)-binding Rossmann-like Domain"/>
    <property type="match status" value="2"/>
</dbReference>
<dbReference type="SUPFAM" id="SSF51735">
    <property type="entry name" value="NAD(P)-binding Rossmann-fold domains"/>
    <property type="match status" value="1"/>
</dbReference>
<evidence type="ECO:0000313" key="4">
    <source>
        <dbReference type="EMBL" id="MXP27971.1"/>
    </source>
</evidence>
<keyword evidence="2" id="KW-0812">Transmembrane</keyword>
<feature type="transmembrane region" description="Helical" evidence="2">
    <location>
        <begin position="94"/>
        <end position="118"/>
    </location>
</feature>
<feature type="transmembrane region" description="Helical" evidence="2">
    <location>
        <begin position="62"/>
        <end position="82"/>
    </location>
</feature>
<dbReference type="AlphaFoldDB" id="A0A845AG77"/>
<evidence type="ECO:0000256" key="2">
    <source>
        <dbReference type="SAM" id="Phobius"/>
    </source>
</evidence>